<dbReference type="PANTHER" id="PTHR43300">
    <property type="entry name" value="ACETYLTRANSFERASE"/>
    <property type="match status" value="1"/>
</dbReference>
<evidence type="ECO:0000313" key="1">
    <source>
        <dbReference type="EMBL" id="OGG34712.1"/>
    </source>
</evidence>
<comment type="caution">
    <text evidence="1">The sequence shown here is derived from an EMBL/GenBank/DDBJ whole genome shotgun (WGS) entry which is preliminary data.</text>
</comment>
<accession>A0A1F6BD82</accession>
<dbReference type="SUPFAM" id="SSF51161">
    <property type="entry name" value="Trimeric LpxA-like enzymes"/>
    <property type="match status" value="1"/>
</dbReference>
<evidence type="ECO:0008006" key="3">
    <source>
        <dbReference type="Google" id="ProtNLM"/>
    </source>
</evidence>
<dbReference type="CDD" id="cd03358">
    <property type="entry name" value="LbH_WxcM_N_like"/>
    <property type="match status" value="1"/>
</dbReference>
<reference evidence="1 2" key="1">
    <citation type="journal article" date="2016" name="Nat. Commun.">
        <title>Thousands of microbial genomes shed light on interconnected biogeochemical processes in an aquifer system.</title>
        <authorList>
            <person name="Anantharaman K."/>
            <person name="Brown C.T."/>
            <person name="Hug L.A."/>
            <person name="Sharon I."/>
            <person name="Castelle C.J."/>
            <person name="Probst A.J."/>
            <person name="Thomas B.C."/>
            <person name="Singh A."/>
            <person name="Wilkins M.J."/>
            <person name="Karaoz U."/>
            <person name="Brodie E.L."/>
            <person name="Williams K.H."/>
            <person name="Hubbard S.S."/>
            <person name="Banfield J.F."/>
        </authorList>
    </citation>
    <scope>NUCLEOTIDE SEQUENCE [LARGE SCALE GENOMIC DNA]</scope>
</reference>
<dbReference type="EMBL" id="MFJU01000030">
    <property type="protein sequence ID" value="OGG34712.1"/>
    <property type="molecule type" value="Genomic_DNA"/>
</dbReference>
<dbReference type="Gene3D" id="2.160.10.10">
    <property type="entry name" value="Hexapeptide repeat proteins"/>
    <property type="match status" value="1"/>
</dbReference>
<proteinExistence type="predicted"/>
<organism evidence="1 2">
    <name type="scientific">Candidatus Gottesmanbacteria bacterium RIFCSPLOWO2_01_FULL_42_22</name>
    <dbReference type="NCBI Taxonomy" id="1798391"/>
    <lineage>
        <taxon>Bacteria</taxon>
        <taxon>Candidatus Gottesmaniibacteriota</taxon>
    </lineage>
</organism>
<evidence type="ECO:0000313" key="2">
    <source>
        <dbReference type="Proteomes" id="UP000176228"/>
    </source>
</evidence>
<protein>
    <recommendedName>
        <fullName evidence="3">Transferase</fullName>
    </recommendedName>
</protein>
<sequence length="198" mass="21155">MINPLKKYNSRGFADKSVKVIRLDKNPEAVITIGDNYYLRSGTVIYEKTKIGKNFITGHNAVIREENRIGDNVIVGVGSYLGPGNIIGNNVRIHTNCFVENCRLADGVIIAPGVTFTNDPYPPCKICVGEIGGAVVGKSSVIGANVTVLPGITIGKNCLIGAGSVVTHNLADEVVAVGNPARIIKKISQLKHIHQKLK</sequence>
<dbReference type="AlphaFoldDB" id="A0A1F6BD82"/>
<dbReference type="Proteomes" id="UP000176228">
    <property type="component" value="Unassembled WGS sequence"/>
</dbReference>
<dbReference type="Pfam" id="PF14602">
    <property type="entry name" value="Hexapep_2"/>
    <property type="match status" value="1"/>
</dbReference>
<dbReference type="Pfam" id="PF00132">
    <property type="entry name" value="Hexapep"/>
    <property type="match status" value="1"/>
</dbReference>
<dbReference type="InterPro" id="IPR011004">
    <property type="entry name" value="Trimer_LpxA-like_sf"/>
</dbReference>
<gene>
    <name evidence="1" type="ORF">A2968_02880</name>
</gene>
<dbReference type="InterPro" id="IPR050179">
    <property type="entry name" value="Trans_hexapeptide_repeat"/>
</dbReference>
<name>A0A1F6BD82_9BACT</name>
<dbReference type="InterPro" id="IPR001451">
    <property type="entry name" value="Hexapep"/>
</dbReference>
<dbReference type="STRING" id="1798391.A2968_02880"/>
<dbReference type="PANTHER" id="PTHR43300:SF7">
    <property type="entry name" value="UDP-N-ACETYLBACILLOSAMINE N-ACETYLTRANSFERASE"/>
    <property type="match status" value="1"/>
</dbReference>